<feature type="domain" description="Ig-like" evidence="10">
    <location>
        <begin position="1669"/>
        <end position="1753"/>
    </location>
</feature>
<dbReference type="EMBL" id="CM014085">
    <property type="protein sequence ID" value="TKS74632.1"/>
    <property type="molecule type" value="Genomic_DNA"/>
</dbReference>
<comment type="similarity">
    <text evidence="3">Belongs to the protein kinase superfamily. CAMK Ser/Thr protein kinase family.</text>
</comment>
<dbReference type="FunFam" id="2.60.40.10:FF:000228">
    <property type="entry name" value="obscurin isoform X4"/>
    <property type="match status" value="3"/>
</dbReference>
<dbReference type="InterPro" id="IPR013106">
    <property type="entry name" value="Ig_V-set"/>
</dbReference>
<dbReference type="PROSITE" id="PS50835">
    <property type="entry name" value="IG_LIKE"/>
    <property type="match status" value="16"/>
</dbReference>
<dbReference type="FunFam" id="2.60.40.10:FF:000421">
    <property type="entry name" value="LOW QUALITY PROTEIN: obscurin"/>
    <property type="match status" value="1"/>
</dbReference>
<protein>
    <submittedName>
        <fullName evidence="11">Obscurin</fullName>
    </submittedName>
</protein>
<keyword evidence="8" id="KW-0539">Nucleus</keyword>
<evidence type="ECO:0000256" key="7">
    <source>
        <dbReference type="ARBA" id="ARBA00023157"/>
    </source>
</evidence>
<keyword evidence="5" id="KW-0597">Phosphoprotein</keyword>
<evidence type="ECO:0000313" key="12">
    <source>
        <dbReference type="Proteomes" id="UP000298787"/>
    </source>
</evidence>
<feature type="domain" description="Ig-like" evidence="10">
    <location>
        <begin position="1559"/>
        <end position="1631"/>
    </location>
</feature>
<evidence type="ECO:0000313" key="11">
    <source>
        <dbReference type="EMBL" id="TKS74632.1"/>
    </source>
</evidence>
<evidence type="ECO:0000256" key="2">
    <source>
        <dbReference type="ARBA" id="ARBA00004496"/>
    </source>
</evidence>
<gene>
    <name evidence="11" type="ORF">D9C73_008715</name>
</gene>
<sequence length="2123" mass="238020">MGDTIPGGIVAAAKNRLQVVKGLEDVEVSECESCSFEVTLNLAYIEGVWMRDGMQVKSKPNCHISTHGKKHSLILNKVSLVDAGLFSFQANGIQTSGRLIVRARDIQILKELEDVDTMERQIVNFLCEVNQVDVDGRWYRDDCRIRPGDNIKIKHQGKTHTLFFKSVRPEHAGEIRFTAERVSSYATLTVKELPVQIVRPLRVKIAMYHHRGLLECQVSRPNAQVKWYKNWKELLPSKKYQLISQDIYRQLTIDDVCSSDEDTYTCDAGDDKTSCQLLVEEQAISIVRGMKSVVVMEPDPALFQVETNLKSGRPPRWTLNGEVLEPSAAVNIDREGTIHSLCLTATESSMSGPVLFVAGKSRSTAQLTVQERPLQVVNHLDDVEAKENSSVTLSCGFAPSPRVVRWFKGRTALKKSNKYSMKREGKRAQLTIHGLTGMDAGQYRCIAGGSQSTAHVKVEVRTLKLVKHLEPVEIEEDGIATYSCELNYVVANVEWLLNNVRLYSNAINRIQHMGTMHSLTIKKLRPQESRVTFKTGPLSETTTLKVKERPAVFLRSLEDAVGEEQGEVCLQCEISKETVTPVWRKDGTVLTADDKYEILQFGKSMALIIHSLSKDDAGQYTCDLGTSQTKAKVTVHDLHITIVQRIKTTSILEGESCTFDCHLSHDIDDEPSWTINGQAVVTNSRIQVINNGCQYKMTIRDAMLTDAGDIVFTIKDLSCRTMLFVKEKPVHIFRELLNVKAVPGEDAELSCEISNPDAIIHWLKNGHLIRPSPKYEMSVEKNLARLVIKNSTIRDSGEYCCEAEGAASRAKLEIRELQHTFAKELRDAQADEKGKVTLECETRRPAKHVSWLKGVLELRSGRKYVIRQKGVLLSLTITCLEKSDTDVYVCDVGTMQSRAQLTVQGQKVLILDELEDVECLEGDTVTFRCRICPSDYIGVKWYLDETLLYTNDLNEIQMVPGGYHTLTFRQLARKDTGTISFSAGNKRSYASLLVRERRPTIIKALQDCEAIEGGALVLSCVTSKPCHILWYKDGCLMWHSSRYFTSRSGCEAWLTIREVCNKDAGVYECSAGSVTTRAVVTVKAIPAEFIQPLKSVEAKEGETLTLTCEYSLPGVQYHWRRGLDSIRPGDKYTMKQRKTVNSLTIKALKPSDSGDYTCQCRDHCTTANLKVHAIPITFIQQLKNMQAEEGNNVILRCELSKHGFPVEWRKDNVQLKNGVKYQIRRRETNLELLIWKPVPEDSGVYSCVCADQTTSATVRISALPVTFKHKMRNVLIEEGNTAAFRCELSKPGHSVEWRKRGDELLRNGEKYHMRQRDTLIELRIFDVMPEDSDIYTCICGNIETTATLTVNALPITFKQKLKNLQAEEGHNITLYCEISKPGVPVEWRLGGDLLVNGEKYQIKQRDSALELIIKDADPEDSGVYTCMCREQRTKATVKVIAVPATFKVSLKSQEAEEGNSVTLRCELSKKGLLVQWQREAQVLSEEMFRGKYQMKVEGKVAQITILDVQPEDAGKYSCIIGDEKTTAEVKVNQESDAGKYTCKTNDSQSTAELTVRGLPASFKMPLVNQEVMEGNSVVLRCELDKPASSVEWRRGRELLKNGDKYQLRKKDLQVELKITDMSLEDAGDYTCICGEQMTTAQVIVNDAAEYSCSVGTVVTSADIKVRAIPVTFKQEVENLEVREGDSGVFCCELSKPGAPVDWRKGRVILKPGYKYEMKQEGRLTKLIINNMEESDAGKYTCKTNDCQSTAELTVKAPPITFKTKLKNEQVEEENSVTLSCELSKPGLAVEWRKGQEVLKNNFKYQIKNRNSVMELTIKNAQLEDSGLYSCIYSDIKTTSNVTITPIPLSFKTGLKNQEAAEGGNVILRCELSRAGVPVQWWKAEDQLCHGGRYRMTQKGKTAELYIKNVQPEDVGEYSCILGEQKTTAEVNVRAAASVFFEKELASQAVMEGKSLLLSCEVSSANVPVTWKKDDSVVEEGGRYILKKKGPTHTLEIKKLCLEDAGEYCCITRGKKTTAKLIVRERVRIVTKLQDITVRAGEDAEFVCELSHADVSEGVWWLGSSPLQKNEMNQMTHQGREQKLVLTMTTPEETGTVAFVIGEERTSACLVVVPKPKGKLKPKG</sequence>
<feature type="domain" description="Ig-like" evidence="10">
    <location>
        <begin position="1443"/>
        <end position="1532"/>
    </location>
</feature>
<keyword evidence="4" id="KW-0963">Cytoplasm</keyword>
<dbReference type="Proteomes" id="UP000298787">
    <property type="component" value="Chromosome 8"/>
</dbReference>
<reference evidence="11 12" key="1">
    <citation type="submission" date="2019-01" db="EMBL/GenBank/DDBJ databases">
        <title>Genome Assembly of Collichthys lucidus.</title>
        <authorList>
            <person name="Cai M."/>
            <person name="Xiao S."/>
        </authorList>
    </citation>
    <scope>NUCLEOTIDE SEQUENCE [LARGE SCALE GENOMIC DNA]</scope>
    <source>
        <strain evidence="11">JT15FE1705JMU</strain>
        <tissue evidence="11">Muscle</tissue>
    </source>
</reference>
<keyword evidence="7" id="KW-1015">Disulfide bond</keyword>
<evidence type="ECO:0000256" key="6">
    <source>
        <dbReference type="ARBA" id="ARBA00022737"/>
    </source>
</evidence>
<dbReference type="Pfam" id="PF07679">
    <property type="entry name" value="I-set"/>
    <property type="match status" value="18"/>
</dbReference>
<feature type="domain" description="Ig-like" evidence="10">
    <location>
        <begin position="194"/>
        <end position="285"/>
    </location>
</feature>
<feature type="domain" description="Ig-like" evidence="10">
    <location>
        <begin position="1264"/>
        <end position="1349"/>
    </location>
</feature>
<evidence type="ECO:0000256" key="1">
    <source>
        <dbReference type="ARBA" id="ARBA00004123"/>
    </source>
</evidence>
<keyword evidence="6" id="KW-0677">Repeat</keyword>
<dbReference type="CDD" id="cd00099">
    <property type="entry name" value="IgV"/>
    <property type="match status" value="1"/>
</dbReference>
<dbReference type="SUPFAM" id="SSF48726">
    <property type="entry name" value="Immunoglobulin"/>
    <property type="match status" value="23"/>
</dbReference>
<dbReference type="GO" id="GO:0005634">
    <property type="term" value="C:nucleus"/>
    <property type="evidence" value="ECO:0007669"/>
    <property type="project" value="UniProtKB-SubCell"/>
</dbReference>
<dbReference type="InterPro" id="IPR013783">
    <property type="entry name" value="Ig-like_fold"/>
</dbReference>
<dbReference type="PANTHER" id="PTHR35971">
    <property type="entry name" value="SI:DKEY-31G6.6"/>
    <property type="match status" value="1"/>
</dbReference>
<evidence type="ECO:0000256" key="5">
    <source>
        <dbReference type="ARBA" id="ARBA00022553"/>
    </source>
</evidence>
<keyword evidence="12" id="KW-1185">Reference proteome</keyword>
<evidence type="ECO:0000256" key="8">
    <source>
        <dbReference type="ARBA" id="ARBA00023242"/>
    </source>
</evidence>
<dbReference type="GO" id="GO:0005737">
    <property type="term" value="C:cytoplasm"/>
    <property type="evidence" value="ECO:0007669"/>
    <property type="project" value="UniProtKB-SubCell"/>
</dbReference>
<evidence type="ECO:0000256" key="9">
    <source>
        <dbReference type="ARBA" id="ARBA00023319"/>
    </source>
</evidence>
<dbReference type="FunFam" id="2.60.40.10:FF:000211">
    <property type="entry name" value="Obscurin-like protein 1"/>
    <property type="match status" value="1"/>
</dbReference>
<dbReference type="InterPro" id="IPR036179">
    <property type="entry name" value="Ig-like_dom_sf"/>
</dbReference>
<feature type="domain" description="Ig-like" evidence="10">
    <location>
        <begin position="1354"/>
        <end position="1438"/>
    </location>
</feature>
<feature type="domain" description="Ig-like" evidence="10">
    <location>
        <begin position="1847"/>
        <end position="1931"/>
    </location>
</feature>
<organism evidence="11 12">
    <name type="scientific">Collichthys lucidus</name>
    <name type="common">Big head croaker</name>
    <name type="synonym">Sciaena lucida</name>
    <dbReference type="NCBI Taxonomy" id="240159"/>
    <lineage>
        <taxon>Eukaryota</taxon>
        <taxon>Metazoa</taxon>
        <taxon>Chordata</taxon>
        <taxon>Craniata</taxon>
        <taxon>Vertebrata</taxon>
        <taxon>Euteleostomi</taxon>
        <taxon>Actinopterygii</taxon>
        <taxon>Neopterygii</taxon>
        <taxon>Teleostei</taxon>
        <taxon>Neoteleostei</taxon>
        <taxon>Acanthomorphata</taxon>
        <taxon>Eupercaria</taxon>
        <taxon>Sciaenidae</taxon>
        <taxon>Collichthys</taxon>
    </lineage>
</organism>
<dbReference type="InterPro" id="IPR013151">
    <property type="entry name" value="Immunoglobulin_dom"/>
</dbReference>
<dbReference type="InterPro" id="IPR003598">
    <property type="entry name" value="Ig_sub2"/>
</dbReference>
<dbReference type="CDD" id="cd00096">
    <property type="entry name" value="Ig"/>
    <property type="match status" value="4"/>
</dbReference>
<dbReference type="STRING" id="240159.A0A4V6ANY2"/>
<dbReference type="Gene3D" id="2.60.40.10">
    <property type="entry name" value="Immunoglobulins"/>
    <property type="match status" value="23"/>
</dbReference>
<feature type="domain" description="Ig-like" evidence="10">
    <location>
        <begin position="1086"/>
        <end position="1177"/>
    </location>
</feature>
<feature type="domain" description="Ig-like" evidence="10">
    <location>
        <begin position="999"/>
        <end position="1081"/>
    </location>
</feature>
<feature type="domain" description="Ig-like" evidence="10">
    <location>
        <begin position="373"/>
        <end position="461"/>
    </location>
</feature>
<dbReference type="FunFam" id="2.60.40.10:FF:000050">
    <property type="entry name" value="Titin isoform B"/>
    <property type="match status" value="3"/>
</dbReference>
<evidence type="ECO:0000256" key="3">
    <source>
        <dbReference type="ARBA" id="ARBA00006692"/>
    </source>
</evidence>
<dbReference type="FunFam" id="2.60.40.10:FF:001652">
    <property type="entry name" value="Uncharacterized protein"/>
    <property type="match status" value="1"/>
</dbReference>
<feature type="domain" description="Ig-like" evidence="10">
    <location>
        <begin position="1936"/>
        <end position="2021"/>
    </location>
</feature>
<dbReference type="SMART" id="SM00409">
    <property type="entry name" value="IG"/>
    <property type="match status" value="22"/>
</dbReference>
<name>A0A4V6ANY2_COLLU</name>
<dbReference type="PANTHER" id="PTHR35971:SF5">
    <property type="entry name" value="OBSCURIN LIKE CYTOSKELETAL ADAPTOR 1"/>
    <property type="match status" value="1"/>
</dbReference>
<evidence type="ECO:0000256" key="4">
    <source>
        <dbReference type="ARBA" id="ARBA00022490"/>
    </source>
</evidence>
<feature type="domain" description="Ig-like" evidence="10">
    <location>
        <begin position="819"/>
        <end position="902"/>
    </location>
</feature>
<feature type="domain" description="Ig-like" evidence="10">
    <location>
        <begin position="729"/>
        <end position="813"/>
    </location>
</feature>
<feature type="domain" description="Ig-like" evidence="10">
    <location>
        <begin position="1187"/>
        <end position="1261"/>
    </location>
</feature>
<dbReference type="SMART" id="SM00408">
    <property type="entry name" value="IGc2"/>
    <property type="match status" value="17"/>
</dbReference>
<keyword evidence="9" id="KW-0393">Immunoglobulin domain</keyword>
<dbReference type="InterPro" id="IPR052385">
    <property type="entry name" value="Obscurin/Obscurin-like_Reg"/>
</dbReference>
<proteinExistence type="inferred from homology"/>
<feature type="domain" description="Ig-like" evidence="10">
    <location>
        <begin position="550"/>
        <end position="634"/>
    </location>
</feature>
<dbReference type="Pfam" id="PF00047">
    <property type="entry name" value="ig"/>
    <property type="match status" value="1"/>
</dbReference>
<dbReference type="SMART" id="SM00406">
    <property type="entry name" value="IGv"/>
    <property type="match status" value="10"/>
</dbReference>
<dbReference type="FunFam" id="2.60.40.10:FF:000707">
    <property type="entry name" value="Obscurin, cytoskeletal calmodulin and titin-interacting RhoGEF"/>
    <property type="match status" value="1"/>
</dbReference>
<accession>A0A4V6ANY2</accession>
<dbReference type="InterPro" id="IPR003599">
    <property type="entry name" value="Ig_sub"/>
</dbReference>
<evidence type="ECO:0000259" key="10">
    <source>
        <dbReference type="PROSITE" id="PS50835"/>
    </source>
</evidence>
<feature type="domain" description="Ig-like" evidence="10">
    <location>
        <begin position="1757"/>
        <end position="1842"/>
    </location>
</feature>
<comment type="subcellular location">
    <subcellularLocation>
        <location evidence="2">Cytoplasm</location>
    </subcellularLocation>
    <subcellularLocation>
        <location evidence="1">Nucleus</location>
    </subcellularLocation>
</comment>
<dbReference type="InterPro" id="IPR007110">
    <property type="entry name" value="Ig-like_dom"/>
</dbReference>
<dbReference type="InterPro" id="IPR013098">
    <property type="entry name" value="Ig_I-set"/>
</dbReference>